<keyword evidence="1" id="KW-1133">Transmembrane helix</keyword>
<feature type="transmembrane region" description="Helical" evidence="1">
    <location>
        <begin position="62"/>
        <end position="83"/>
    </location>
</feature>
<reference evidence="3" key="1">
    <citation type="journal article" date="2019" name="Int. J. Syst. Evol. Microbiol.">
        <title>The Global Catalogue of Microorganisms (GCM) 10K type strain sequencing project: providing services to taxonomists for standard genome sequencing and annotation.</title>
        <authorList>
            <consortium name="The Broad Institute Genomics Platform"/>
            <consortium name="The Broad Institute Genome Sequencing Center for Infectious Disease"/>
            <person name="Wu L."/>
            <person name="Ma J."/>
        </authorList>
    </citation>
    <scope>NUCLEOTIDE SEQUENCE [LARGE SCALE GENOMIC DNA]</scope>
    <source>
        <strain evidence="3">CGMCC 1.13681</strain>
    </source>
</reference>
<dbReference type="RefSeq" id="WP_386418411.1">
    <property type="nucleotide sequence ID" value="NZ_JBHSZO010000054.1"/>
</dbReference>
<feature type="transmembrane region" description="Helical" evidence="1">
    <location>
        <begin position="29"/>
        <end position="50"/>
    </location>
</feature>
<comment type="caution">
    <text evidence="2">The sequence shown here is derived from an EMBL/GenBank/DDBJ whole genome shotgun (WGS) entry which is preliminary data.</text>
</comment>
<protein>
    <recommendedName>
        <fullName evidence="4">Lipoprotein</fullName>
    </recommendedName>
</protein>
<keyword evidence="1" id="KW-0472">Membrane</keyword>
<evidence type="ECO:0000313" key="3">
    <source>
        <dbReference type="Proteomes" id="UP001596413"/>
    </source>
</evidence>
<dbReference type="Proteomes" id="UP001596413">
    <property type="component" value="Unassembled WGS sequence"/>
</dbReference>
<feature type="transmembrane region" description="Helical" evidence="1">
    <location>
        <begin position="103"/>
        <end position="122"/>
    </location>
</feature>
<keyword evidence="1" id="KW-0812">Transmembrane</keyword>
<sequence length="147" mass="16337">MKLPLLAASFALTAYAGLRLLDGDWPATTLWLLGAALLHDLLLLPLYSTLDRSAVRLLGPRVTYLRVPAYLSALLLLVFLPLILRRSPTYERATLHSLNGYLWRWLLLTAALFTLSAAWYALRSLRSPSTTGAARPRKGPEATRPRA</sequence>
<organism evidence="2 3">
    <name type="scientific">Streptomyces polyrhachis</name>
    <dbReference type="NCBI Taxonomy" id="1282885"/>
    <lineage>
        <taxon>Bacteria</taxon>
        <taxon>Bacillati</taxon>
        <taxon>Actinomycetota</taxon>
        <taxon>Actinomycetes</taxon>
        <taxon>Kitasatosporales</taxon>
        <taxon>Streptomycetaceae</taxon>
        <taxon>Streptomyces</taxon>
    </lineage>
</organism>
<evidence type="ECO:0000256" key="1">
    <source>
        <dbReference type="SAM" id="Phobius"/>
    </source>
</evidence>
<proteinExistence type="predicted"/>
<accession>A0ABW2GQ90</accession>
<name>A0ABW2GQ90_9ACTN</name>
<gene>
    <name evidence="2" type="ORF">ACFQLX_24055</name>
</gene>
<evidence type="ECO:0000313" key="2">
    <source>
        <dbReference type="EMBL" id="MFC7221211.1"/>
    </source>
</evidence>
<evidence type="ECO:0008006" key="4">
    <source>
        <dbReference type="Google" id="ProtNLM"/>
    </source>
</evidence>
<dbReference type="EMBL" id="JBHSZO010000054">
    <property type="protein sequence ID" value="MFC7221211.1"/>
    <property type="molecule type" value="Genomic_DNA"/>
</dbReference>
<keyword evidence="3" id="KW-1185">Reference proteome</keyword>